<dbReference type="Gene3D" id="3.10.180.10">
    <property type="entry name" value="2,3-Dihydroxybiphenyl 1,2-Dioxygenase, domain 1"/>
    <property type="match status" value="1"/>
</dbReference>
<dbReference type="CDD" id="cd06587">
    <property type="entry name" value="VOC"/>
    <property type="match status" value="1"/>
</dbReference>
<evidence type="ECO:0000259" key="1">
    <source>
        <dbReference type="PROSITE" id="PS51819"/>
    </source>
</evidence>
<proteinExistence type="predicted"/>
<dbReference type="Pfam" id="PF00903">
    <property type="entry name" value="Glyoxalase"/>
    <property type="match status" value="1"/>
</dbReference>
<dbReference type="InterPro" id="IPR029068">
    <property type="entry name" value="Glyas_Bleomycin-R_OHBP_Dase"/>
</dbReference>
<evidence type="ECO:0000313" key="2">
    <source>
        <dbReference type="EMBL" id="HJB80269.1"/>
    </source>
</evidence>
<reference evidence="2" key="2">
    <citation type="submission" date="2021-04" db="EMBL/GenBank/DDBJ databases">
        <authorList>
            <person name="Gilroy R."/>
        </authorList>
    </citation>
    <scope>NUCLEOTIDE SEQUENCE</scope>
    <source>
        <strain evidence="2">CHK192-8294</strain>
    </source>
</reference>
<dbReference type="Proteomes" id="UP000823921">
    <property type="component" value="Unassembled WGS sequence"/>
</dbReference>
<sequence length="119" mass="12783">MRYLHTTLYVTDLEASLSFLEDWTGLKVLRRFTVGDSSFAFLSGGEGETAVELIQGAGHSDVRYAGLSLGFAVADLDGERARAEAAGLNPSPIHEPHPGVRFCFLTGPDGLTVQLMQKG</sequence>
<feature type="domain" description="VOC" evidence="1">
    <location>
        <begin position="2"/>
        <end position="118"/>
    </location>
</feature>
<reference evidence="2" key="1">
    <citation type="journal article" date="2021" name="PeerJ">
        <title>Extensive microbial diversity within the chicken gut microbiome revealed by metagenomics and culture.</title>
        <authorList>
            <person name="Gilroy R."/>
            <person name="Ravi A."/>
            <person name="Getino M."/>
            <person name="Pursley I."/>
            <person name="Horton D.L."/>
            <person name="Alikhan N.F."/>
            <person name="Baker D."/>
            <person name="Gharbi K."/>
            <person name="Hall N."/>
            <person name="Watson M."/>
            <person name="Adriaenssens E.M."/>
            <person name="Foster-Nyarko E."/>
            <person name="Jarju S."/>
            <person name="Secka A."/>
            <person name="Antonio M."/>
            <person name="Oren A."/>
            <person name="Chaudhuri R.R."/>
            <person name="La Ragione R."/>
            <person name="Hildebrand F."/>
            <person name="Pallen M.J."/>
        </authorList>
    </citation>
    <scope>NUCLEOTIDE SEQUENCE</scope>
    <source>
        <strain evidence="2">CHK192-8294</strain>
    </source>
</reference>
<dbReference type="EMBL" id="DWXO01000047">
    <property type="protein sequence ID" value="HJB80269.1"/>
    <property type="molecule type" value="Genomic_DNA"/>
</dbReference>
<dbReference type="PROSITE" id="PS51819">
    <property type="entry name" value="VOC"/>
    <property type="match status" value="1"/>
</dbReference>
<name>A0A9D2SB22_9FIRM</name>
<accession>A0A9D2SB22</accession>
<dbReference type="InterPro" id="IPR037523">
    <property type="entry name" value="VOC_core"/>
</dbReference>
<dbReference type="InterPro" id="IPR004360">
    <property type="entry name" value="Glyas_Fos-R_dOase_dom"/>
</dbReference>
<comment type="caution">
    <text evidence="2">The sequence shown here is derived from an EMBL/GenBank/DDBJ whole genome shotgun (WGS) entry which is preliminary data.</text>
</comment>
<evidence type="ECO:0000313" key="3">
    <source>
        <dbReference type="Proteomes" id="UP000823921"/>
    </source>
</evidence>
<dbReference type="SUPFAM" id="SSF54593">
    <property type="entry name" value="Glyoxalase/Bleomycin resistance protein/Dihydroxybiphenyl dioxygenase"/>
    <property type="match status" value="1"/>
</dbReference>
<dbReference type="AlphaFoldDB" id="A0A9D2SB22"/>
<organism evidence="2 3">
    <name type="scientific">Candidatus Flavonifractor intestinigallinarum</name>
    <dbReference type="NCBI Taxonomy" id="2838586"/>
    <lineage>
        <taxon>Bacteria</taxon>
        <taxon>Bacillati</taxon>
        <taxon>Bacillota</taxon>
        <taxon>Clostridia</taxon>
        <taxon>Eubacteriales</taxon>
        <taxon>Oscillospiraceae</taxon>
        <taxon>Flavonifractor</taxon>
    </lineage>
</organism>
<gene>
    <name evidence="2" type="ORF">H9712_04740</name>
</gene>
<protein>
    <submittedName>
        <fullName evidence="2">VOC family protein</fullName>
    </submittedName>
</protein>